<name>A0A7J7KNE5_BUGNE</name>
<proteinExistence type="predicted"/>
<evidence type="ECO:0000313" key="2">
    <source>
        <dbReference type="Proteomes" id="UP000593567"/>
    </source>
</evidence>
<evidence type="ECO:0000313" key="1">
    <source>
        <dbReference type="EMBL" id="KAF6039668.1"/>
    </source>
</evidence>
<dbReference type="EMBL" id="VXIV02000226">
    <property type="protein sequence ID" value="KAF6039668.1"/>
    <property type="molecule type" value="Genomic_DNA"/>
</dbReference>
<dbReference type="Proteomes" id="UP000593567">
    <property type="component" value="Unassembled WGS sequence"/>
</dbReference>
<protein>
    <submittedName>
        <fullName evidence="1">Uncharacterized protein</fullName>
    </submittedName>
</protein>
<keyword evidence="2" id="KW-1185">Reference proteome</keyword>
<reference evidence="1" key="1">
    <citation type="submission" date="2020-06" db="EMBL/GenBank/DDBJ databases">
        <title>Draft genome of Bugula neritina, a colonial animal packing powerful symbionts and potential medicines.</title>
        <authorList>
            <person name="Rayko M."/>
        </authorList>
    </citation>
    <scope>NUCLEOTIDE SEQUENCE [LARGE SCALE GENOMIC DNA]</scope>
    <source>
        <strain evidence="1">Kwan_BN1</strain>
    </source>
</reference>
<comment type="caution">
    <text evidence="1">The sequence shown here is derived from an EMBL/GenBank/DDBJ whole genome shotgun (WGS) entry which is preliminary data.</text>
</comment>
<dbReference type="AlphaFoldDB" id="A0A7J7KNE5"/>
<gene>
    <name evidence="1" type="ORF">EB796_002024</name>
</gene>
<sequence>MSSLSTGDSGQHNVVRETVFYRLDKLVWEMRQAKSGLEMKLQKTFFSSTPSACTAVYLLKKLEKGRSLEHYEQVRHHISPSTDTHLESKQLLRVHCTRVSLNSPYSSVILGNISFTTPASVR</sequence>
<organism evidence="1 2">
    <name type="scientific">Bugula neritina</name>
    <name type="common">Brown bryozoan</name>
    <name type="synonym">Sertularia neritina</name>
    <dbReference type="NCBI Taxonomy" id="10212"/>
    <lineage>
        <taxon>Eukaryota</taxon>
        <taxon>Metazoa</taxon>
        <taxon>Spiralia</taxon>
        <taxon>Lophotrochozoa</taxon>
        <taxon>Bryozoa</taxon>
        <taxon>Gymnolaemata</taxon>
        <taxon>Cheilostomatida</taxon>
        <taxon>Flustrina</taxon>
        <taxon>Buguloidea</taxon>
        <taxon>Bugulidae</taxon>
        <taxon>Bugula</taxon>
    </lineage>
</organism>
<accession>A0A7J7KNE5</accession>